<evidence type="ECO:0000259" key="7">
    <source>
        <dbReference type="PROSITE" id="PS50885"/>
    </source>
</evidence>
<dbReference type="CDD" id="cd11386">
    <property type="entry name" value="MCP_signal"/>
    <property type="match status" value="1"/>
</dbReference>
<gene>
    <name evidence="8" type="ORF">JK636_09145</name>
</gene>
<dbReference type="Pfam" id="PF00015">
    <property type="entry name" value="MCPsignal"/>
    <property type="match status" value="1"/>
</dbReference>
<dbReference type="SMART" id="SM00283">
    <property type="entry name" value="MA"/>
    <property type="match status" value="1"/>
</dbReference>
<feature type="region of interest" description="Disordered" evidence="4">
    <location>
        <begin position="332"/>
        <end position="353"/>
    </location>
</feature>
<proteinExistence type="inferred from homology"/>
<dbReference type="Gene3D" id="6.10.340.10">
    <property type="match status" value="1"/>
</dbReference>
<evidence type="ECO:0000256" key="4">
    <source>
        <dbReference type="SAM" id="MobiDB-lite"/>
    </source>
</evidence>
<reference evidence="8 9" key="1">
    <citation type="submission" date="2021-01" db="EMBL/GenBank/DDBJ databases">
        <title>Genome public.</title>
        <authorList>
            <person name="Liu C."/>
            <person name="Sun Q."/>
        </authorList>
    </citation>
    <scope>NUCLEOTIDE SEQUENCE [LARGE SCALE GENOMIC DNA]</scope>
    <source>
        <strain evidence="8 9">YIM B02515</strain>
    </source>
</reference>
<keyword evidence="1 3" id="KW-0807">Transducer</keyword>
<feature type="domain" description="Methyl-accepting transducer" evidence="6">
    <location>
        <begin position="287"/>
        <end position="523"/>
    </location>
</feature>
<dbReference type="PANTHER" id="PTHR32089">
    <property type="entry name" value="METHYL-ACCEPTING CHEMOTAXIS PROTEIN MCPB"/>
    <property type="match status" value="1"/>
</dbReference>
<comment type="similarity">
    <text evidence="2">Belongs to the methyl-accepting chemotaxis (MCP) protein family.</text>
</comment>
<dbReference type="RefSeq" id="WP_202748509.1">
    <property type="nucleotide sequence ID" value="NZ_JAESWC010000002.1"/>
</dbReference>
<dbReference type="InterPro" id="IPR004089">
    <property type="entry name" value="MCPsignal_dom"/>
</dbReference>
<evidence type="ECO:0000259" key="6">
    <source>
        <dbReference type="PROSITE" id="PS50111"/>
    </source>
</evidence>
<keyword evidence="5" id="KW-0812">Transmembrane</keyword>
<dbReference type="CDD" id="cd06225">
    <property type="entry name" value="HAMP"/>
    <property type="match status" value="1"/>
</dbReference>
<evidence type="ECO:0000313" key="9">
    <source>
        <dbReference type="Proteomes" id="UP000632377"/>
    </source>
</evidence>
<dbReference type="SUPFAM" id="SSF58104">
    <property type="entry name" value="Methyl-accepting chemotaxis protein (MCP) signaling domain"/>
    <property type="match status" value="1"/>
</dbReference>
<keyword evidence="5" id="KW-1133">Transmembrane helix</keyword>
<dbReference type="InterPro" id="IPR024478">
    <property type="entry name" value="HlyB_4HB_MCP"/>
</dbReference>
<evidence type="ECO:0000313" key="8">
    <source>
        <dbReference type="EMBL" id="MBL4935925.1"/>
    </source>
</evidence>
<dbReference type="PROSITE" id="PS50885">
    <property type="entry name" value="HAMP"/>
    <property type="match status" value="1"/>
</dbReference>
<dbReference type="Gene3D" id="1.10.287.950">
    <property type="entry name" value="Methyl-accepting chemotaxis protein"/>
    <property type="match status" value="1"/>
</dbReference>
<dbReference type="EMBL" id="JAESWC010000002">
    <property type="protein sequence ID" value="MBL4935925.1"/>
    <property type="molecule type" value="Genomic_DNA"/>
</dbReference>
<feature type="domain" description="HAMP" evidence="7">
    <location>
        <begin position="214"/>
        <end position="268"/>
    </location>
</feature>
<comment type="caution">
    <text evidence="8">The sequence shown here is derived from an EMBL/GenBank/DDBJ whole genome shotgun (WGS) entry which is preliminary data.</text>
</comment>
<keyword evidence="9" id="KW-1185">Reference proteome</keyword>
<feature type="compositionally biased region" description="Polar residues" evidence="4">
    <location>
        <begin position="332"/>
        <end position="342"/>
    </location>
</feature>
<dbReference type="Pfam" id="PF12729">
    <property type="entry name" value="4HB_MCP_1"/>
    <property type="match status" value="1"/>
</dbReference>
<organism evidence="8 9">
    <name type="scientific">Clostridium rhizosphaerae</name>
    <dbReference type="NCBI Taxonomy" id="2803861"/>
    <lineage>
        <taxon>Bacteria</taxon>
        <taxon>Bacillati</taxon>
        <taxon>Bacillota</taxon>
        <taxon>Clostridia</taxon>
        <taxon>Eubacteriales</taxon>
        <taxon>Clostridiaceae</taxon>
        <taxon>Clostridium</taxon>
    </lineage>
</organism>
<protein>
    <submittedName>
        <fullName evidence="8">Methyl-accepting chemotaxis protein</fullName>
    </submittedName>
</protein>
<sequence length="573" mass="61474">MKFFKNVKLGQKIGILSASFLIFLLVIGVVSVKQISNVNSKVIELNDSRLAPIVYLDGIKSDVEYIRAQANSIMDARGDEKAMKTVQDDMDSRAASLEKKMETYKNNAENKTFMEKYNAFIASKDIFIKDNGIGATQNTQANGQPGPPQGMTEFDSTKKELVNALDKIIADQSAAAKKTYNDSKLVYSNTIKAVIILLAICAVIALVLSVVIIRSIIVPVGQVTRKLKEVSQNNGDLTQRIGYESKDEIGELSKSFDLFIERLHSIIKEVSSSAKTITSSSEQLASATSITTQSLEQISGTVVEIASGTSDGAAAAEETMASLSEAAKFSEATSLSSKNTTDNSRKAEDAAKDSAEKISEIVSSIKEIAVSSKEVSVIINDLDDSSKKIGDIIQIITAISEQTNLLALNAAIEAARAGEAGRGFNVVADEIRKLADESNNAANEISKLIKENQSKSATAVNSVGQVEEKVSLGVEKASEASRSIENIIDSIQHIVSEIEQIEDANEQQAQSTKEIEKAIGNIADTSNEIAGGTENISASIEEQLSTMTEIEKTTEGLSEMAKKLSELTSGFTV</sequence>
<dbReference type="SMART" id="SM00304">
    <property type="entry name" value="HAMP"/>
    <property type="match status" value="2"/>
</dbReference>
<dbReference type="PROSITE" id="PS50111">
    <property type="entry name" value="CHEMOTAXIS_TRANSDUC_2"/>
    <property type="match status" value="1"/>
</dbReference>
<feature type="transmembrane region" description="Helical" evidence="5">
    <location>
        <begin position="13"/>
        <end position="32"/>
    </location>
</feature>
<feature type="transmembrane region" description="Helical" evidence="5">
    <location>
        <begin position="193"/>
        <end position="217"/>
    </location>
</feature>
<dbReference type="InterPro" id="IPR003660">
    <property type="entry name" value="HAMP_dom"/>
</dbReference>
<name>A0ABS1T9A2_9CLOT</name>
<evidence type="ECO:0000256" key="1">
    <source>
        <dbReference type="ARBA" id="ARBA00023224"/>
    </source>
</evidence>
<feature type="compositionally biased region" description="Basic and acidic residues" evidence="4">
    <location>
        <begin position="343"/>
        <end position="353"/>
    </location>
</feature>
<evidence type="ECO:0000256" key="5">
    <source>
        <dbReference type="SAM" id="Phobius"/>
    </source>
</evidence>
<dbReference type="Pfam" id="PF00672">
    <property type="entry name" value="HAMP"/>
    <property type="match status" value="1"/>
</dbReference>
<evidence type="ECO:0000256" key="2">
    <source>
        <dbReference type="ARBA" id="ARBA00029447"/>
    </source>
</evidence>
<dbReference type="Proteomes" id="UP000632377">
    <property type="component" value="Unassembled WGS sequence"/>
</dbReference>
<keyword evidence="5" id="KW-0472">Membrane</keyword>
<evidence type="ECO:0000256" key="3">
    <source>
        <dbReference type="PROSITE-ProRule" id="PRU00284"/>
    </source>
</evidence>
<dbReference type="PANTHER" id="PTHR32089:SF112">
    <property type="entry name" value="LYSOZYME-LIKE PROTEIN-RELATED"/>
    <property type="match status" value="1"/>
</dbReference>
<accession>A0ABS1T9A2</accession>